<dbReference type="CDD" id="cd03137">
    <property type="entry name" value="GATase1_AraC_1"/>
    <property type="match status" value="1"/>
</dbReference>
<dbReference type="Pfam" id="PF01965">
    <property type="entry name" value="DJ-1_PfpI"/>
    <property type="match status" value="1"/>
</dbReference>
<keyword evidence="1" id="KW-0805">Transcription regulation</keyword>
<dbReference type="EMBL" id="QGGT01000001">
    <property type="protein sequence ID" value="PWK37309.1"/>
    <property type="molecule type" value="Genomic_DNA"/>
</dbReference>
<evidence type="ECO:0000313" key="6">
    <source>
        <dbReference type="Proteomes" id="UP000245754"/>
    </source>
</evidence>
<evidence type="ECO:0000256" key="1">
    <source>
        <dbReference type="ARBA" id="ARBA00023015"/>
    </source>
</evidence>
<evidence type="ECO:0000313" key="5">
    <source>
        <dbReference type="EMBL" id="PWK37309.1"/>
    </source>
</evidence>
<keyword evidence="6" id="KW-1185">Reference proteome</keyword>
<dbReference type="GO" id="GO:0003700">
    <property type="term" value="F:DNA-binding transcription factor activity"/>
    <property type="evidence" value="ECO:0007669"/>
    <property type="project" value="InterPro"/>
</dbReference>
<keyword evidence="2" id="KW-0238">DNA-binding</keyword>
<dbReference type="InterPro" id="IPR029062">
    <property type="entry name" value="Class_I_gatase-like"/>
</dbReference>
<gene>
    <name evidence="5" type="ORF">C7419_1011191</name>
</gene>
<dbReference type="Gene3D" id="1.10.10.60">
    <property type="entry name" value="Homeodomain-like"/>
    <property type="match status" value="1"/>
</dbReference>
<dbReference type="SMART" id="SM00342">
    <property type="entry name" value="HTH_ARAC"/>
    <property type="match status" value="1"/>
</dbReference>
<evidence type="ECO:0000256" key="2">
    <source>
        <dbReference type="ARBA" id="ARBA00023125"/>
    </source>
</evidence>
<protein>
    <submittedName>
        <fullName evidence="5">AraC family transcriptional regulator with amidase-like domain</fullName>
    </submittedName>
</protein>
<evidence type="ECO:0000256" key="3">
    <source>
        <dbReference type="ARBA" id="ARBA00023163"/>
    </source>
</evidence>
<name>A0A316F165_9BURK</name>
<dbReference type="RefSeq" id="WP_109581046.1">
    <property type="nucleotide sequence ID" value="NZ_QGGT01000001.1"/>
</dbReference>
<dbReference type="AlphaFoldDB" id="A0A316F165"/>
<reference evidence="5 6" key="1">
    <citation type="submission" date="2018-05" db="EMBL/GenBank/DDBJ databases">
        <title>Genomic Encyclopedia of Type Strains, Phase IV (KMG-V): Genome sequencing to study the core and pangenomes of soil and plant-associated prokaryotes.</title>
        <authorList>
            <person name="Whitman W."/>
        </authorList>
    </citation>
    <scope>NUCLEOTIDE SEQUENCE [LARGE SCALE GENOMIC DNA]</scope>
    <source>
        <strain evidence="5 6">SLV-132</strain>
    </source>
</reference>
<comment type="caution">
    <text evidence="5">The sequence shown here is derived from an EMBL/GenBank/DDBJ whole genome shotgun (WGS) entry which is preliminary data.</text>
</comment>
<organism evidence="5 6">
    <name type="scientific">Cupriavidus plantarum</name>
    <dbReference type="NCBI Taxonomy" id="942865"/>
    <lineage>
        <taxon>Bacteria</taxon>
        <taxon>Pseudomonadati</taxon>
        <taxon>Pseudomonadota</taxon>
        <taxon>Betaproteobacteria</taxon>
        <taxon>Burkholderiales</taxon>
        <taxon>Burkholderiaceae</taxon>
        <taxon>Cupriavidus</taxon>
    </lineage>
</organism>
<dbReference type="InterPro" id="IPR052158">
    <property type="entry name" value="INH-QAR"/>
</dbReference>
<dbReference type="SUPFAM" id="SSF46689">
    <property type="entry name" value="Homeodomain-like"/>
    <property type="match status" value="2"/>
</dbReference>
<sequence length="342" mass="37018">MTTHAQPARERPPSAARRVVILGLPPVDALDVIGPAEVFANANRMHAGKRPPYVLELVTASPGTQIESETGIALVGHRTLAQERRAARPIDTLIVTTGFSAIGNADPGAIAWLQKRAASVRRMCAICVGAFPLAEAGLLDGRRATTHWQAASYLAERYPSVTVDPAPIWIRDGNVYTSAGVSAGIDLALALVAEDLGDEVALAIARGLVLYLRRPGGQAQFSTTLRAQHTPGSALERLCRWIAENLDADLSVEALASHAAMSVRTLIRAFQRELDTTPARYVEEVRIEAVRRALEMGGRTVEDIARRHGYQSIDVLRKAFIRRVGVSPKDYLKQFTPERGAA</sequence>
<dbReference type="SUPFAM" id="SSF52317">
    <property type="entry name" value="Class I glutamine amidotransferase-like"/>
    <property type="match status" value="1"/>
</dbReference>
<dbReference type="PANTHER" id="PTHR43130:SF3">
    <property type="entry name" value="HTH-TYPE TRANSCRIPTIONAL REGULATOR RV1931C"/>
    <property type="match status" value="1"/>
</dbReference>
<dbReference type="InterPro" id="IPR009057">
    <property type="entry name" value="Homeodomain-like_sf"/>
</dbReference>
<dbReference type="Gene3D" id="3.40.50.880">
    <property type="match status" value="1"/>
</dbReference>
<dbReference type="Pfam" id="PF12833">
    <property type="entry name" value="HTH_18"/>
    <property type="match status" value="1"/>
</dbReference>
<dbReference type="PANTHER" id="PTHR43130">
    <property type="entry name" value="ARAC-FAMILY TRANSCRIPTIONAL REGULATOR"/>
    <property type="match status" value="1"/>
</dbReference>
<evidence type="ECO:0000259" key="4">
    <source>
        <dbReference type="PROSITE" id="PS01124"/>
    </source>
</evidence>
<dbReference type="PROSITE" id="PS00041">
    <property type="entry name" value="HTH_ARAC_FAMILY_1"/>
    <property type="match status" value="1"/>
</dbReference>
<dbReference type="PROSITE" id="PS01124">
    <property type="entry name" value="HTH_ARAC_FAMILY_2"/>
    <property type="match status" value="1"/>
</dbReference>
<dbReference type="Proteomes" id="UP000245754">
    <property type="component" value="Unassembled WGS sequence"/>
</dbReference>
<proteinExistence type="predicted"/>
<dbReference type="InterPro" id="IPR002818">
    <property type="entry name" value="DJ-1/PfpI"/>
</dbReference>
<dbReference type="GO" id="GO:0043565">
    <property type="term" value="F:sequence-specific DNA binding"/>
    <property type="evidence" value="ECO:0007669"/>
    <property type="project" value="InterPro"/>
</dbReference>
<dbReference type="InterPro" id="IPR018060">
    <property type="entry name" value="HTH_AraC"/>
</dbReference>
<keyword evidence="3" id="KW-0804">Transcription</keyword>
<dbReference type="InterPro" id="IPR018062">
    <property type="entry name" value="HTH_AraC-typ_CS"/>
</dbReference>
<feature type="domain" description="HTH araC/xylS-type" evidence="4">
    <location>
        <begin position="236"/>
        <end position="334"/>
    </location>
</feature>
<accession>A0A316F165</accession>